<reference evidence="2" key="1">
    <citation type="journal article" date="2019" name="Int. J. Syst. Evol. Microbiol.">
        <title>The Global Catalogue of Microorganisms (GCM) 10K type strain sequencing project: providing services to taxonomists for standard genome sequencing and annotation.</title>
        <authorList>
            <consortium name="The Broad Institute Genomics Platform"/>
            <consortium name="The Broad Institute Genome Sequencing Center for Infectious Disease"/>
            <person name="Wu L."/>
            <person name="Ma J."/>
        </authorList>
    </citation>
    <scope>NUCLEOTIDE SEQUENCE [LARGE SCALE GENOMIC DNA]</scope>
    <source>
        <strain evidence="2">CGMCC 4.1641</strain>
    </source>
</reference>
<organism evidence="1 2">
    <name type="scientific">Cohnella boryungensis</name>
    <dbReference type="NCBI Taxonomy" id="768479"/>
    <lineage>
        <taxon>Bacteria</taxon>
        <taxon>Bacillati</taxon>
        <taxon>Bacillota</taxon>
        <taxon>Bacilli</taxon>
        <taxon>Bacillales</taxon>
        <taxon>Paenibacillaceae</taxon>
        <taxon>Cohnella</taxon>
    </lineage>
</organism>
<sequence>MGETLEFLSSRFLQTEYGWSSQKIDKLIKIDILKTAFDGSVKGILKESAQQHRKFEISIIDDYMSASDFLMALGFARNSLRAEAKITEKIYQLRDNKLIDVIELEGYTIRYNTLWVSKSSFRRFTELLTNDYVESTEAQRNFNGTIEAFRYLMREYKVPYIQLTKRYYLKTAFEKLLLNDFLTTEEASKITGIPIRVFNRYNIDSIFTGVLEFGGKKMIPVSEAERVRNDLQRLRDEYYTPTEAKKYLGLTAINPVTNIASIPCPPIAKAFAFQAQVLYLKESVHAYNNNRKGAHIKKLGNAMPANAIDFFRISVNNIPCTNESSPTKEWFIKYALRELSLSNASNKTKFKYARVHLSILERMLTFKPVVPIHLFTTNDANELIEHETRQYFRGRYVYDFLKFASEKVLCKYDLRHVLRPNSRPKTKRDKEIYSLEEFLQVFEIASNIESHVNDAINDYYYASAWLYVLVHLTNAWRHSDVMQIPPVFPEAVGIFEFQNCRLSETQAQQIINQLGHFELRISKTSMKRHFFCNKNLSVPMATALSICELHRRNTNRPFLISTPSKIDNILDSILKRLFKNGFKFRSLKMNRSLMTHLFYSIQKREGKGNSAFELVQRMRNHATDITKDYILSSDVELGHLTKNLFDRGEFGYIYDQLIDILSTETRNEPYNAIEIRTKQIIQIKHKWSAEVTEGFTAFLQSIEDEKQTIITKIKSMNKAEAFDYIRKLYLDEMPSKQQHIQCFSYPSCHKPSKDYKCTTCAYAIPNMYALNALASDIRGIMDKYRVARTDGSKEKYFYSLSRSLDLLEQALCEFGEELTWTFFEGGELRLEAELALID</sequence>
<dbReference type="Proteomes" id="UP001595755">
    <property type="component" value="Unassembled WGS sequence"/>
</dbReference>
<evidence type="ECO:0008006" key="3">
    <source>
        <dbReference type="Google" id="ProtNLM"/>
    </source>
</evidence>
<name>A0ABV8SIF2_9BACL</name>
<proteinExistence type="predicted"/>
<accession>A0ABV8SIF2</accession>
<evidence type="ECO:0000313" key="1">
    <source>
        <dbReference type="EMBL" id="MFC4306234.1"/>
    </source>
</evidence>
<gene>
    <name evidence="1" type="ORF">ACFO1S_22670</name>
</gene>
<evidence type="ECO:0000313" key="2">
    <source>
        <dbReference type="Proteomes" id="UP001595755"/>
    </source>
</evidence>
<protein>
    <recommendedName>
        <fullName evidence="3">RepB family plasmid replication initiator protein</fullName>
    </recommendedName>
</protein>
<dbReference type="EMBL" id="JBHSED010000058">
    <property type="protein sequence ID" value="MFC4306234.1"/>
    <property type="molecule type" value="Genomic_DNA"/>
</dbReference>
<comment type="caution">
    <text evidence="1">The sequence shown here is derived from an EMBL/GenBank/DDBJ whole genome shotgun (WGS) entry which is preliminary data.</text>
</comment>
<keyword evidence="2" id="KW-1185">Reference proteome</keyword>